<keyword evidence="1" id="KW-0812">Transmembrane</keyword>
<feature type="transmembrane region" description="Helical" evidence="1">
    <location>
        <begin position="175"/>
        <end position="195"/>
    </location>
</feature>
<reference evidence="2 3" key="1">
    <citation type="journal article" date="2013" name="Genome Announc.">
        <title>First draft genome sequence from a member of the genus agrococcus, isolated from modern microbialites.</title>
        <authorList>
            <person name="White R.A.III."/>
            <person name="Grassa C.J."/>
            <person name="Suttle C.A."/>
        </authorList>
    </citation>
    <scope>NUCLEOTIDE SEQUENCE [LARGE SCALE GENOMIC DNA]</scope>
    <source>
        <strain evidence="2 3">RW1</strain>
    </source>
</reference>
<name>U1MWF9_9MICO</name>
<gene>
    <name evidence="2" type="ORF">L332_10880</name>
</gene>
<dbReference type="Proteomes" id="UP000016462">
    <property type="component" value="Unassembled WGS sequence"/>
</dbReference>
<protein>
    <submittedName>
        <fullName evidence="2">Uncharacterized protein</fullName>
    </submittedName>
</protein>
<feature type="transmembrane region" description="Helical" evidence="1">
    <location>
        <begin position="45"/>
        <end position="62"/>
    </location>
</feature>
<dbReference type="EMBL" id="ASHR01000014">
    <property type="protein sequence ID" value="ERG64945.1"/>
    <property type="molecule type" value="Genomic_DNA"/>
</dbReference>
<evidence type="ECO:0000313" key="3">
    <source>
        <dbReference type="Proteomes" id="UP000016462"/>
    </source>
</evidence>
<keyword evidence="1" id="KW-0472">Membrane</keyword>
<dbReference type="AlphaFoldDB" id="U1MWF9"/>
<keyword evidence="1" id="KW-1133">Transmembrane helix</keyword>
<comment type="caution">
    <text evidence="2">The sequence shown here is derived from an EMBL/GenBank/DDBJ whole genome shotgun (WGS) entry which is preliminary data.</text>
</comment>
<sequence>MTLAPRLRAEARVSRRYASVGGRLLTFLGIAVFALLALYGIGWTLLGVVSIAAFVLVELRVARSVWALDPPGPDAAFGFGAGASRAVPIADIAGVVVQHAGGASSRGIPITRAHERWWLVDRDNRVLASASTEGLAAADVDAFRAALGVPFAPLSILRRSGELPSGLPLHARRPGATLVLAVLIAIAVMVAVLAAPPYPW</sequence>
<dbReference type="OrthoDB" id="5125703at2"/>
<feature type="transmembrane region" description="Helical" evidence="1">
    <location>
        <begin position="20"/>
        <end position="39"/>
    </location>
</feature>
<accession>U1MWF9</accession>
<evidence type="ECO:0000313" key="2">
    <source>
        <dbReference type="EMBL" id="ERG64945.1"/>
    </source>
</evidence>
<dbReference type="RefSeq" id="WP_021009964.1">
    <property type="nucleotide sequence ID" value="NZ_ASHR01000014.1"/>
</dbReference>
<evidence type="ECO:0000256" key="1">
    <source>
        <dbReference type="SAM" id="Phobius"/>
    </source>
</evidence>
<proteinExistence type="predicted"/>
<organism evidence="2 3">
    <name type="scientific">Agrococcus pavilionensis RW1</name>
    <dbReference type="NCBI Taxonomy" id="1330458"/>
    <lineage>
        <taxon>Bacteria</taxon>
        <taxon>Bacillati</taxon>
        <taxon>Actinomycetota</taxon>
        <taxon>Actinomycetes</taxon>
        <taxon>Micrococcales</taxon>
        <taxon>Microbacteriaceae</taxon>
        <taxon>Agrococcus</taxon>
    </lineage>
</organism>
<keyword evidence="3" id="KW-1185">Reference proteome</keyword>